<dbReference type="KEGG" id="cohn:KCTCHS21_46540"/>
<name>A0A3T1DBB6_9BACL</name>
<reference evidence="2 3" key="1">
    <citation type="submission" date="2019-01" db="EMBL/GenBank/DDBJ databases">
        <title>Complete genome sequence of Cohnella hallensis HS21 isolated from Korean fir (Abies koreana) rhizospheric soil.</title>
        <authorList>
            <person name="Jiang L."/>
            <person name="Kang S.W."/>
            <person name="Kim S."/>
            <person name="Jung J."/>
            <person name="Kim C.Y."/>
            <person name="Kim D.H."/>
            <person name="Kim S.W."/>
            <person name="Lee J."/>
        </authorList>
    </citation>
    <scope>NUCLEOTIDE SEQUENCE [LARGE SCALE GENOMIC DNA]</scope>
    <source>
        <strain evidence="2 3">HS21</strain>
    </source>
</reference>
<feature type="transmembrane region" description="Helical" evidence="1">
    <location>
        <begin position="112"/>
        <end position="134"/>
    </location>
</feature>
<evidence type="ECO:0000313" key="2">
    <source>
        <dbReference type="EMBL" id="BBI35255.1"/>
    </source>
</evidence>
<dbReference type="Pfam" id="PF12679">
    <property type="entry name" value="ABC2_membrane_2"/>
    <property type="match status" value="1"/>
</dbReference>
<keyword evidence="3" id="KW-1185">Reference proteome</keyword>
<dbReference type="AlphaFoldDB" id="A0A3T1DBB6"/>
<dbReference type="RefSeq" id="WP_130613748.1">
    <property type="nucleotide sequence ID" value="NZ_AP019400.1"/>
</dbReference>
<feature type="transmembrane region" description="Helical" evidence="1">
    <location>
        <begin position="21"/>
        <end position="38"/>
    </location>
</feature>
<gene>
    <name evidence="2" type="primary">yxlG</name>
    <name evidence="2" type="ORF">KCTCHS21_46540</name>
</gene>
<feature type="transmembrane region" description="Helical" evidence="1">
    <location>
        <begin position="183"/>
        <end position="202"/>
    </location>
</feature>
<feature type="transmembrane region" description="Helical" evidence="1">
    <location>
        <begin position="229"/>
        <end position="251"/>
    </location>
</feature>
<dbReference type="Proteomes" id="UP000289856">
    <property type="component" value="Chromosome"/>
</dbReference>
<proteinExistence type="predicted"/>
<sequence length="256" mass="27477">MNGFRILLHKEWREAVRTAKLIWLPAVFVLLGLLQPISAKFMPEIIASAGNLPEGAIIQLPIPKPGEVLGQALGNFGLIGLLAICLAFMGTISSERRSGTAAWILVKPVSPFAYVASKWVMLIITVGLSFGLGYGGAWYYTNLLIGYPNVGDALFSALLYYCWLVFVGTIAIAASAWLRSPAAAAFVAIGSATLMQLIRGLFERDLSWLPSGLGMEAVSRLTMGDFSSWIGSALTAAASIILLMIVAVRGLRRSIE</sequence>
<accession>A0A3T1DBB6</accession>
<dbReference type="PANTHER" id="PTHR43471:SF14">
    <property type="entry name" value="ABC-2 TYPE TRANSPORT SYSTEM PERMEASE PROTEIN"/>
    <property type="match status" value="1"/>
</dbReference>
<keyword evidence="1 2" id="KW-0812">Transmembrane</keyword>
<keyword evidence="1" id="KW-1133">Transmembrane helix</keyword>
<dbReference type="PANTHER" id="PTHR43471">
    <property type="entry name" value="ABC TRANSPORTER PERMEASE"/>
    <property type="match status" value="1"/>
</dbReference>
<feature type="transmembrane region" description="Helical" evidence="1">
    <location>
        <begin position="72"/>
        <end position="92"/>
    </location>
</feature>
<protein>
    <submittedName>
        <fullName evidence="2">Putative transmembrane protein YxlG</fullName>
    </submittedName>
</protein>
<dbReference type="EMBL" id="AP019400">
    <property type="protein sequence ID" value="BBI35255.1"/>
    <property type="molecule type" value="Genomic_DNA"/>
</dbReference>
<keyword evidence="1" id="KW-0472">Membrane</keyword>
<evidence type="ECO:0000313" key="3">
    <source>
        <dbReference type="Proteomes" id="UP000289856"/>
    </source>
</evidence>
<feature type="transmembrane region" description="Helical" evidence="1">
    <location>
        <begin position="154"/>
        <end position="176"/>
    </location>
</feature>
<organism evidence="2 3">
    <name type="scientific">Cohnella abietis</name>
    <dbReference type="NCBI Taxonomy" id="2507935"/>
    <lineage>
        <taxon>Bacteria</taxon>
        <taxon>Bacillati</taxon>
        <taxon>Bacillota</taxon>
        <taxon>Bacilli</taxon>
        <taxon>Bacillales</taxon>
        <taxon>Paenibacillaceae</taxon>
        <taxon>Cohnella</taxon>
    </lineage>
</organism>
<dbReference type="GO" id="GO:0140359">
    <property type="term" value="F:ABC-type transporter activity"/>
    <property type="evidence" value="ECO:0007669"/>
    <property type="project" value="InterPro"/>
</dbReference>
<dbReference type="OrthoDB" id="4187110at2"/>
<evidence type="ECO:0000256" key="1">
    <source>
        <dbReference type="SAM" id="Phobius"/>
    </source>
</evidence>
<dbReference type="GO" id="GO:0005886">
    <property type="term" value="C:plasma membrane"/>
    <property type="evidence" value="ECO:0007669"/>
    <property type="project" value="UniProtKB-SubCell"/>
</dbReference>